<feature type="non-terminal residue" evidence="1">
    <location>
        <position position="1"/>
    </location>
</feature>
<evidence type="ECO:0000313" key="2">
    <source>
        <dbReference type="Proteomes" id="UP000265520"/>
    </source>
</evidence>
<keyword evidence="2" id="KW-1185">Reference proteome</keyword>
<dbReference type="Proteomes" id="UP000265520">
    <property type="component" value="Unassembled WGS sequence"/>
</dbReference>
<dbReference type="AlphaFoldDB" id="A0A392SZ76"/>
<name>A0A392SZ76_9FABA</name>
<reference evidence="1 2" key="1">
    <citation type="journal article" date="2018" name="Front. Plant Sci.">
        <title>Red Clover (Trifolium pratense) and Zigzag Clover (T. medium) - A Picture of Genomic Similarities and Differences.</title>
        <authorList>
            <person name="Dluhosova J."/>
            <person name="Istvanek J."/>
            <person name="Nedelnik J."/>
            <person name="Repkova J."/>
        </authorList>
    </citation>
    <scope>NUCLEOTIDE SEQUENCE [LARGE SCALE GENOMIC DNA]</scope>
    <source>
        <strain evidence="2">cv. 10/8</strain>
        <tissue evidence="1">Leaf</tissue>
    </source>
</reference>
<evidence type="ECO:0000313" key="1">
    <source>
        <dbReference type="EMBL" id="MCI54161.1"/>
    </source>
</evidence>
<proteinExistence type="predicted"/>
<protein>
    <submittedName>
        <fullName evidence="1">Uncharacterized protein</fullName>
    </submittedName>
</protein>
<organism evidence="1 2">
    <name type="scientific">Trifolium medium</name>
    <dbReference type="NCBI Taxonomy" id="97028"/>
    <lineage>
        <taxon>Eukaryota</taxon>
        <taxon>Viridiplantae</taxon>
        <taxon>Streptophyta</taxon>
        <taxon>Embryophyta</taxon>
        <taxon>Tracheophyta</taxon>
        <taxon>Spermatophyta</taxon>
        <taxon>Magnoliopsida</taxon>
        <taxon>eudicotyledons</taxon>
        <taxon>Gunneridae</taxon>
        <taxon>Pentapetalae</taxon>
        <taxon>rosids</taxon>
        <taxon>fabids</taxon>
        <taxon>Fabales</taxon>
        <taxon>Fabaceae</taxon>
        <taxon>Papilionoideae</taxon>
        <taxon>50 kb inversion clade</taxon>
        <taxon>NPAAA clade</taxon>
        <taxon>Hologalegina</taxon>
        <taxon>IRL clade</taxon>
        <taxon>Trifolieae</taxon>
        <taxon>Trifolium</taxon>
    </lineage>
</organism>
<sequence length="53" mass="6428">NTEIRAYLRESTSDSERKLEDACEERIQRESLKTYEIQRGFKERCTFAKRKLD</sequence>
<dbReference type="EMBL" id="LXQA010475113">
    <property type="protein sequence ID" value="MCI54161.1"/>
    <property type="molecule type" value="Genomic_DNA"/>
</dbReference>
<accession>A0A392SZ76</accession>
<comment type="caution">
    <text evidence="1">The sequence shown here is derived from an EMBL/GenBank/DDBJ whole genome shotgun (WGS) entry which is preliminary data.</text>
</comment>